<dbReference type="InterPro" id="IPR051803">
    <property type="entry name" value="TA_system_RelE-like_toxin"/>
</dbReference>
<reference evidence="3 4" key="1">
    <citation type="submission" date="2017-02" db="EMBL/GenBank/DDBJ databases">
        <title>Genomic diversity within the haloalkaliphilic genus Thioalkalivibrio.</title>
        <authorList>
            <person name="Ahn A.-C."/>
            <person name="Meier-Kolthoff J."/>
            <person name="Overmars L."/>
            <person name="Richter M."/>
            <person name="Woyke T."/>
            <person name="Sorokin D.Y."/>
            <person name="Muyzer G."/>
        </authorList>
    </citation>
    <scope>NUCLEOTIDE SEQUENCE [LARGE SCALE GENOMIC DNA]</scope>
    <source>
        <strain evidence="3 4">HL17</strain>
    </source>
</reference>
<name>A0A1V2ZYK5_9GAMM</name>
<dbReference type="Proteomes" id="UP000189177">
    <property type="component" value="Unassembled WGS sequence"/>
</dbReference>
<dbReference type="Gene3D" id="3.30.2310.20">
    <property type="entry name" value="RelE-like"/>
    <property type="match status" value="1"/>
</dbReference>
<evidence type="ECO:0000256" key="2">
    <source>
        <dbReference type="ARBA" id="ARBA00022649"/>
    </source>
</evidence>
<evidence type="ECO:0000313" key="4">
    <source>
        <dbReference type="Proteomes" id="UP000189177"/>
    </source>
</evidence>
<gene>
    <name evidence="3" type="ORF">B1A74_07080</name>
</gene>
<organism evidence="3 4">
    <name type="scientific">Thioalkalivibrio halophilus</name>
    <dbReference type="NCBI Taxonomy" id="252474"/>
    <lineage>
        <taxon>Bacteria</taxon>
        <taxon>Pseudomonadati</taxon>
        <taxon>Pseudomonadota</taxon>
        <taxon>Gammaproteobacteria</taxon>
        <taxon>Chromatiales</taxon>
        <taxon>Ectothiorhodospiraceae</taxon>
        <taxon>Thioalkalivibrio</taxon>
    </lineage>
</organism>
<dbReference type="InterPro" id="IPR007712">
    <property type="entry name" value="RelE/ParE_toxin"/>
</dbReference>
<dbReference type="EMBL" id="MUZR01000022">
    <property type="protein sequence ID" value="OOC10169.1"/>
    <property type="molecule type" value="Genomic_DNA"/>
</dbReference>
<protein>
    <recommendedName>
        <fullName evidence="5">Plasmid stabilization protein</fullName>
    </recommendedName>
</protein>
<dbReference type="InterPro" id="IPR035093">
    <property type="entry name" value="RelE/ParE_toxin_dom_sf"/>
</dbReference>
<dbReference type="Pfam" id="PF05016">
    <property type="entry name" value="ParE_toxin"/>
    <property type="match status" value="1"/>
</dbReference>
<comment type="caution">
    <text evidence="3">The sequence shown here is derived from an EMBL/GenBank/DDBJ whole genome shotgun (WGS) entry which is preliminary data.</text>
</comment>
<dbReference type="PANTHER" id="PTHR33755">
    <property type="entry name" value="TOXIN PARE1-RELATED"/>
    <property type="match status" value="1"/>
</dbReference>
<sequence>MSAVHWTDEALACLEELHAHIGSVDPAAAARMIERLLARTRQLPDHPLSGRTVPDYRRADLRELLERPYRIIYRVSPGQIEIITIKHYRQRLPHQPEALARSTDAN</sequence>
<dbReference type="RefSeq" id="WP_077244201.1">
    <property type="nucleotide sequence ID" value="NZ_MUZR01000022.1"/>
</dbReference>
<evidence type="ECO:0000313" key="3">
    <source>
        <dbReference type="EMBL" id="OOC10169.1"/>
    </source>
</evidence>
<comment type="similarity">
    <text evidence="1">Belongs to the RelE toxin family.</text>
</comment>
<dbReference type="PANTHER" id="PTHR33755:SF5">
    <property type="entry name" value="TYPE II TOXIN-ANTITOXIN SYSTEM RELE_PARE FAMILY TOXIN"/>
    <property type="match status" value="1"/>
</dbReference>
<keyword evidence="2" id="KW-1277">Toxin-antitoxin system</keyword>
<proteinExistence type="inferred from homology"/>
<evidence type="ECO:0000256" key="1">
    <source>
        <dbReference type="ARBA" id="ARBA00006226"/>
    </source>
</evidence>
<dbReference type="OrthoDB" id="9798046at2"/>
<dbReference type="STRING" id="252474.B1A74_07080"/>
<accession>A0A1V2ZYK5</accession>
<evidence type="ECO:0008006" key="5">
    <source>
        <dbReference type="Google" id="ProtNLM"/>
    </source>
</evidence>
<keyword evidence="4" id="KW-1185">Reference proteome</keyword>
<dbReference type="AlphaFoldDB" id="A0A1V2ZYK5"/>